<reference evidence="3 4" key="1">
    <citation type="submission" date="2018-08" db="EMBL/GenBank/DDBJ databases">
        <title>A genome reference for cultivated species of the human gut microbiota.</title>
        <authorList>
            <person name="Zou Y."/>
            <person name="Xue W."/>
            <person name="Luo G."/>
        </authorList>
    </citation>
    <scope>NUCLEOTIDE SEQUENCE [LARGE SCALE GENOMIC DNA]</scope>
    <source>
        <strain evidence="3 4">AF39-6AC</strain>
    </source>
</reference>
<evidence type="ECO:0000256" key="1">
    <source>
        <dbReference type="SAM" id="Coils"/>
    </source>
</evidence>
<organism evidence="3 4">
    <name type="scientific">Bacteroides xylanisolvens</name>
    <dbReference type="NCBI Taxonomy" id="371601"/>
    <lineage>
        <taxon>Bacteria</taxon>
        <taxon>Pseudomonadati</taxon>
        <taxon>Bacteroidota</taxon>
        <taxon>Bacteroidia</taxon>
        <taxon>Bacteroidales</taxon>
        <taxon>Bacteroidaceae</taxon>
        <taxon>Bacteroides</taxon>
    </lineage>
</organism>
<evidence type="ECO:0000313" key="4">
    <source>
        <dbReference type="Proteomes" id="UP000284417"/>
    </source>
</evidence>
<accession>A0A415HZ26</accession>
<feature type="compositionally biased region" description="Basic and acidic residues" evidence="2">
    <location>
        <begin position="102"/>
        <end position="111"/>
    </location>
</feature>
<dbReference type="AlphaFoldDB" id="A0A415HZ26"/>
<comment type="caution">
    <text evidence="3">The sequence shown here is derived from an EMBL/GenBank/DDBJ whole genome shotgun (WGS) entry which is preliminary data.</text>
</comment>
<dbReference type="Proteomes" id="UP000284417">
    <property type="component" value="Unassembled WGS sequence"/>
</dbReference>
<evidence type="ECO:0000313" key="3">
    <source>
        <dbReference type="EMBL" id="RHL00244.1"/>
    </source>
</evidence>
<proteinExistence type="predicted"/>
<protein>
    <submittedName>
        <fullName evidence="3">Uncharacterized protein</fullName>
    </submittedName>
</protein>
<sequence length="172" mass="19476">MLEEQLRFSKEQNNQLLDQNKRMSEQLSAQSNKVFLLTHQVETLTEALQSLEKAFSAKEASMQKMQKTNQALSKLITKKSEKIIPIPSADEPVGNRKKKAPSPKERGNNNARRKEYFDLEIQEHDIYPSCPGFQPEFGEFLKIVDPSATNISLPVSSNILTTSIIAGTWEIL</sequence>
<evidence type="ECO:0000256" key="2">
    <source>
        <dbReference type="SAM" id="MobiDB-lite"/>
    </source>
</evidence>
<gene>
    <name evidence="3" type="ORF">DW042_05295</name>
</gene>
<dbReference type="RefSeq" id="WP_118407418.1">
    <property type="nucleotide sequence ID" value="NZ_JBDORM010000004.1"/>
</dbReference>
<feature type="coiled-coil region" evidence="1">
    <location>
        <begin position="6"/>
        <end position="68"/>
    </location>
</feature>
<dbReference type="EMBL" id="QROC01000005">
    <property type="protein sequence ID" value="RHL00244.1"/>
    <property type="molecule type" value="Genomic_DNA"/>
</dbReference>
<feature type="region of interest" description="Disordered" evidence="2">
    <location>
        <begin position="86"/>
        <end position="111"/>
    </location>
</feature>
<keyword evidence="1" id="KW-0175">Coiled coil</keyword>
<name>A0A415HZ26_9BACE</name>